<comment type="similarity">
    <text evidence="2">Belongs to the PPR family. P subfamily.</text>
</comment>
<dbReference type="GO" id="GO:0005739">
    <property type="term" value="C:mitochondrion"/>
    <property type="evidence" value="ECO:0007669"/>
    <property type="project" value="UniProtKB-SubCell"/>
</dbReference>
<evidence type="ECO:0000256" key="5">
    <source>
        <dbReference type="ARBA" id="ARBA00023128"/>
    </source>
</evidence>
<feature type="compositionally biased region" description="Low complexity" evidence="7">
    <location>
        <begin position="22"/>
        <end position="36"/>
    </location>
</feature>
<evidence type="ECO:0000256" key="6">
    <source>
        <dbReference type="PROSITE-ProRule" id="PRU00708"/>
    </source>
</evidence>
<proteinExistence type="inferred from homology"/>
<evidence type="ECO:0000256" key="4">
    <source>
        <dbReference type="ARBA" id="ARBA00022946"/>
    </source>
</evidence>
<dbReference type="InterPro" id="IPR011990">
    <property type="entry name" value="TPR-like_helical_dom_sf"/>
</dbReference>
<protein>
    <recommendedName>
        <fullName evidence="10">Pentacotripeptide-repeat region of PRORP domain-containing protein</fullName>
    </recommendedName>
</protein>
<organism evidence="8 9">
    <name type="scientific">Asparagus officinalis</name>
    <name type="common">Garden asparagus</name>
    <dbReference type="NCBI Taxonomy" id="4686"/>
    <lineage>
        <taxon>Eukaryota</taxon>
        <taxon>Viridiplantae</taxon>
        <taxon>Streptophyta</taxon>
        <taxon>Embryophyta</taxon>
        <taxon>Tracheophyta</taxon>
        <taxon>Spermatophyta</taxon>
        <taxon>Magnoliopsida</taxon>
        <taxon>Liliopsida</taxon>
        <taxon>Asparagales</taxon>
        <taxon>Asparagaceae</taxon>
        <taxon>Asparagoideae</taxon>
        <taxon>Asparagus</taxon>
    </lineage>
</organism>
<dbReference type="InterPro" id="IPR002885">
    <property type="entry name" value="PPR_rpt"/>
</dbReference>
<keyword evidence="5" id="KW-0496">Mitochondrion</keyword>
<dbReference type="EMBL" id="CM007387">
    <property type="protein sequence ID" value="ONK63214.1"/>
    <property type="molecule type" value="Genomic_DNA"/>
</dbReference>
<dbReference type="GO" id="GO:0003729">
    <property type="term" value="F:mRNA binding"/>
    <property type="evidence" value="ECO:0007669"/>
    <property type="project" value="UniProtKB-ARBA"/>
</dbReference>
<dbReference type="PANTHER" id="PTHR45717">
    <property type="entry name" value="OS12G0527900 PROTEIN"/>
    <property type="match status" value="1"/>
</dbReference>
<keyword evidence="4" id="KW-0809">Transit peptide</keyword>
<evidence type="ECO:0000313" key="8">
    <source>
        <dbReference type="EMBL" id="ONK63214.1"/>
    </source>
</evidence>
<sequence length="527" mass="60509">MKNLSIRPLTWASAASRRLLSSSPAAALEPSPSTAEIAEKRSLAEVEEDKNKHKKDFVPAVRCPPARVLAAAGGEACSKTMNQWVREGRPTKAIELVKFVKDLRKYRRYKHALELMDWMVKIKGMNLSYTNHAIRIDLMSKVKGIESAEDYFSKLPENAKQEQTYGALFSCYCTEKMLDKALSLYKKMKELGFASNNLLHNNLMGLYMKLEQPEKVPIILKEMKANNLVPDNVTYCIVMNSYAALNDIDSVERVIQEMEDDENSVIQWNAYSTLASIYISAGHFEKAESALKKLEGLIDSRERLPFHFLISLYASTGNLEEINRVWKSLKATFVKCTNMSYLTMLQALNKLDDIEGMKQIYEEWELIHETYDSRLTNVLISCYLRNDMIEEADSLYMKTKDKQGKLDFRTCELFMDYYLKKNETGSAMEWLEIASRMAEDGEWKLNLEKVSLFLQHYEKEKDADGIEKFCKILKKLNCLGSGAYKSLIHIYAATDKKDPSLCKWIKEEKIELDPETQKLLDKACASK</sequence>
<evidence type="ECO:0000256" key="3">
    <source>
        <dbReference type="ARBA" id="ARBA00022737"/>
    </source>
</evidence>
<keyword evidence="3" id="KW-0677">Repeat</keyword>
<dbReference type="Gene3D" id="1.25.40.10">
    <property type="entry name" value="Tetratricopeptide repeat domain"/>
    <property type="match status" value="2"/>
</dbReference>
<feature type="repeat" description="PPR" evidence="6">
    <location>
        <begin position="161"/>
        <end position="195"/>
    </location>
</feature>
<dbReference type="OrthoDB" id="1717827at2759"/>
<keyword evidence="9" id="KW-1185">Reference proteome</keyword>
<evidence type="ECO:0000256" key="2">
    <source>
        <dbReference type="ARBA" id="ARBA00007626"/>
    </source>
</evidence>
<reference evidence="9" key="1">
    <citation type="journal article" date="2017" name="Nat. Commun.">
        <title>The asparagus genome sheds light on the origin and evolution of a young Y chromosome.</title>
        <authorList>
            <person name="Harkess A."/>
            <person name="Zhou J."/>
            <person name="Xu C."/>
            <person name="Bowers J.E."/>
            <person name="Van der Hulst R."/>
            <person name="Ayyampalayam S."/>
            <person name="Mercati F."/>
            <person name="Riccardi P."/>
            <person name="McKain M.R."/>
            <person name="Kakrana A."/>
            <person name="Tang H."/>
            <person name="Ray J."/>
            <person name="Groenendijk J."/>
            <person name="Arikit S."/>
            <person name="Mathioni S.M."/>
            <person name="Nakano M."/>
            <person name="Shan H."/>
            <person name="Telgmann-Rauber A."/>
            <person name="Kanno A."/>
            <person name="Yue Z."/>
            <person name="Chen H."/>
            <person name="Li W."/>
            <person name="Chen Y."/>
            <person name="Xu X."/>
            <person name="Zhang Y."/>
            <person name="Luo S."/>
            <person name="Chen H."/>
            <person name="Gao J."/>
            <person name="Mao Z."/>
            <person name="Pires J.C."/>
            <person name="Luo M."/>
            <person name="Kudrna D."/>
            <person name="Wing R.A."/>
            <person name="Meyers B.C."/>
            <person name="Yi K."/>
            <person name="Kong H."/>
            <person name="Lavrijsen P."/>
            <person name="Sunseri F."/>
            <person name="Falavigna A."/>
            <person name="Ye Y."/>
            <person name="Leebens-Mack J.H."/>
            <person name="Chen G."/>
        </authorList>
    </citation>
    <scope>NUCLEOTIDE SEQUENCE [LARGE SCALE GENOMIC DNA]</scope>
    <source>
        <strain evidence="9">cv. DH0086</strain>
    </source>
</reference>
<feature type="region of interest" description="Disordered" evidence="7">
    <location>
        <begin position="22"/>
        <end position="50"/>
    </location>
</feature>
<dbReference type="PROSITE" id="PS51375">
    <property type="entry name" value="PPR"/>
    <property type="match status" value="2"/>
</dbReference>
<name>A0A5P1EBM2_ASPOF</name>
<feature type="repeat" description="PPR" evidence="6">
    <location>
        <begin position="231"/>
        <end position="265"/>
    </location>
</feature>
<evidence type="ECO:0000256" key="7">
    <source>
        <dbReference type="SAM" id="MobiDB-lite"/>
    </source>
</evidence>
<dbReference type="Gramene" id="ONK63214">
    <property type="protein sequence ID" value="ONK63214"/>
    <property type="gene ID" value="A4U43_C07F12570"/>
</dbReference>
<dbReference type="Pfam" id="PF01535">
    <property type="entry name" value="PPR"/>
    <property type="match status" value="3"/>
</dbReference>
<dbReference type="NCBIfam" id="TIGR00756">
    <property type="entry name" value="PPR"/>
    <property type="match status" value="2"/>
</dbReference>
<evidence type="ECO:0008006" key="10">
    <source>
        <dbReference type="Google" id="ProtNLM"/>
    </source>
</evidence>
<dbReference type="Proteomes" id="UP000243459">
    <property type="component" value="Chromosome 7"/>
</dbReference>
<dbReference type="AlphaFoldDB" id="A0A5P1EBM2"/>
<dbReference type="PANTHER" id="PTHR45717:SF8">
    <property type="entry name" value="OS01G0301000 PROTEIN"/>
    <property type="match status" value="1"/>
</dbReference>
<dbReference type="Pfam" id="PF13041">
    <property type="entry name" value="PPR_2"/>
    <property type="match status" value="1"/>
</dbReference>
<accession>A0A5P1EBM2</accession>
<evidence type="ECO:0000313" key="9">
    <source>
        <dbReference type="Proteomes" id="UP000243459"/>
    </source>
</evidence>
<gene>
    <name evidence="8" type="ORF">A4U43_C07F12570</name>
</gene>
<dbReference type="OMA" id="EWESTCY"/>
<comment type="subcellular location">
    <subcellularLocation>
        <location evidence="1">Mitochondrion</location>
    </subcellularLocation>
</comment>
<dbReference type="FunFam" id="1.25.40.10:FF:000385">
    <property type="entry name" value="Pentatricopeptide repeat-containing protein mitochondrial"/>
    <property type="match status" value="1"/>
</dbReference>
<evidence type="ECO:0000256" key="1">
    <source>
        <dbReference type="ARBA" id="ARBA00004173"/>
    </source>
</evidence>